<dbReference type="OrthoDB" id="5377405at2759"/>
<evidence type="ECO:0000313" key="2">
    <source>
        <dbReference type="Proteomes" id="UP000184300"/>
    </source>
</evidence>
<sequence>MYHDLLDVLYNVAKPEQIGRGGPPRDGFQGFAKELQIRLIGGNGKLKRLHHLSIPQDEFRDLVKLRLVTHFGGRPNDQIQQDGDLDRVADCIVRAFAQDPNLGITWEMFDQASKTMPDFLASYHRLLSCLYKPDEKDIKHRLPKPGHIATLPIFAQLGILLWETVSFAHVQLHKSYIVLKNTSSINTATLGK</sequence>
<accession>A0A1L9VFR4</accession>
<dbReference type="RefSeq" id="XP_022399447.1">
    <property type="nucleotide sequence ID" value="XM_022547022.1"/>
</dbReference>
<dbReference type="Proteomes" id="UP000184300">
    <property type="component" value="Unassembled WGS sequence"/>
</dbReference>
<protein>
    <submittedName>
        <fullName evidence="1">Uncharacterized protein</fullName>
    </submittedName>
</protein>
<dbReference type="EMBL" id="KV878901">
    <property type="protein sequence ID" value="OJJ82749.1"/>
    <property type="molecule type" value="Genomic_DNA"/>
</dbReference>
<evidence type="ECO:0000313" key="1">
    <source>
        <dbReference type="EMBL" id="OJJ82749.1"/>
    </source>
</evidence>
<dbReference type="VEuPathDB" id="FungiDB:ASPGLDRAFT_490487"/>
<gene>
    <name evidence="1" type="ORF">ASPGLDRAFT_490487</name>
</gene>
<dbReference type="AlphaFoldDB" id="A0A1L9VFR4"/>
<proteinExistence type="predicted"/>
<dbReference type="GeneID" id="34463283"/>
<organism evidence="1 2">
    <name type="scientific">Aspergillus glaucus CBS 516.65</name>
    <dbReference type="NCBI Taxonomy" id="1160497"/>
    <lineage>
        <taxon>Eukaryota</taxon>
        <taxon>Fungi</taxon>
        <taxon>Dikarya</taxon>
        <taxon>Ascomycota</taxon>
        <taxon>Pezizomycotina</taxon>
        <taxon>Eurotiomycetes</taxon>
        <taxon>Eurotiomycetidae</taxon>
        <taxon>Eurotiales</taxon>
        <taxon>Aspergillaceae</taxon>
        <taxon>Aspergillus</taxon>
        <taxon>Aspergillus subgen. Aspergillus</taxon>
    </lineage>
</organism>
<dbReference type="STRING" id="1160497.A0A1L9VFR4"/>
<reference evidence="2" key="1">
    <citation type="journal article" date="2017" name="Genome Biol.">
        <title>Comparative genomics reveals high biological diversity and specific adaptations in the industrially and medically important fungal genus Aspergillus.</title>
        <authorList>
            <person name="de Vries R.P."/>
            <person name="Riley R."/>
            <person name="Wiebenga A."/>
            <person name="Aguilar-Osorio G."/>
            <person name="Amillis S."/>
            <person name="Uchima C.A."/>
            <person name="Anderluh G."/>
            <person name="Asadollahi M."/>
            <person name="Askin M."/>
            <person name="Barry K."/>
            <person name="Battaglia E."/>
            <person name="Bayram O."/>
            <person name="Benocci T."/>
            <person name="Braus-Stromeyer S.A."/>
            <person name="Caldana C."/>
            <person name="Canovas D."/>
            <person name="Cerqueira G.C."/>
            <person name="Chen F."/>
            <person name="Chen W."/>
            <person name="Choi C."/>
            <person name="Clum A."/>
            <person name="Dos Santos R.A."/>
            <person name="Damasio A.R."/>
            <person name="Diallinas G."/>
            <person name="Emri T."/>
            <person name="Fekete E."/>
            <person name="Flipphi M."/>
            <person name="Freyberg S."/>
            <person name="Gallo A."/>
            <person name="Gournas C."/>
            <person name="Habgood R."/>
            <person name="Hainaut M."/>
            <person name="Harispe M.L."/>
            <person name="Henrissat B."/>
            <person name="Hilden K.S."/>
            <person name="Hope R."/>
            <person name="Hossain A."/>
            <person name="Karabika E."/>
            <person name="Karaffa L."/>
            <person name="Karanyi Z."/>
            <person name="Krasevec N."/>
            <person name="Kuo A."/>
            <person name="Kusch H."/>
            <person name="LaButti K."/>
            <person name="Lagendijk E.L."/>
            <person name="Lapidus A."/>
            <person name="Levasseur A."/>
            <person name="Lindquist E."/>
            <person name="Lipzen A."/>
            <person name="Logrieco A.F."/>
            <person name="MacCabe A."/>
            <person name="Maekelae M.R."/>
            <person name="Malavazi I."/>
            <person name="Melin P."/>
            <person name="Meyer V."/>
            <person name="Mielnichuk N."/>
            <person name="Miskei M."/>
            <person name="Molnar A.P."/>
            <person name="Mule G."/>
            <person name="Ngan C.Y."/>
            <person name="Orejas M."/>
            <person name="Orosz E."/>
            <person name="Ouedraogo J.P."/>
            <person name="Overkamp K.M."/>
            <person name="Park H.-S."/>
            <person name="Perrone G."/>
            <person name="Piumi F."/>
            <person name="Punt P.J."/>
            <person name="Ram A.F."/>
            <person name="Ramon A."/>
            <person name="Rauscher S."/>
            <person name="Record E."/>
            <person name="Riano-Pachon D.M."/>
            <person name="Robert V."/>
            <person name="Roehrig J."/>
            <person name="Ruller R."/>
            <person name="Salamov A."/>
            <person name="Salih N.S."/>
            <person name="Samson R.A."/>
            <person name="Sandor E."/>
            <person name="Sanguinetti M."/>
            <person name="Schuetze T."/>
            <person name="Sepcic K."/>
            <person name="Shelest E."/>
            <person name="Sherlock G."/>
            <person name="Sophianopoulou V."/>
            <person name="Squina F.M."/>
            <person name="Sun H."/>
            <person name="Susca A."/>
            <person name="Todd R.B."/>
            <person name="Tsang A."/>
            <person name="Unkles S.E."/>
            <person name="van de Wiele N."/>
            <person name="van Rossen-Uffink D."/>
            <person name="Oliveira J.V."/>
            <person name="Vesth T.C."/>
            <person name="Visser J."/>
            <person name="Yu J.-H."/>
            <person name="Zhou M."/>
            <person name="Andersen M.R."/>
            <person name="Archer D.B."/>
            <person name="Baker S.E."/>
            <person name="Benoit I."/>
            <person name="Brakhage A.A."/>
            <person name="Braus G.H."/>
            <person name="Fischer R."/>
            <person name="Frisvad J.C."/>
            <person name="Goldman G.H."/>
            <person name="Houbraken J."/>
            <person name="Oakley B."/>
            <person name="Pocsi I."/>
            <person name="Scazzocchio C."/>
            <person name="Seiboth B."/>
            <person name="vanKuyk P.A."/>
            <person name="Wortman J."/>
            <person name="Dyer P.S."/>
            <person name="Grigoriev I.V."/>
        </authorList>
    </citation>
    <scope>NUCLEOTIDE SEQUENCE [LARGE SCALE GENOMIC DNA]</scope>
    <source>
        <strain evidence="2">CBS 516.65</strain>
    </source>
</reference>
<name>A0A1L9VFR4_ASPGL</name>
<keyword evidence="2" id="KW-1185">Reference proteome</keyword>